<accession>A0A7J7VYN1</accession>
<evidence type="ECO:0000313" key="3">
    <source>
        <dbReference type="Proteomes" id="UP000527355"/>
    </source>
</evidence>
<evidence type="ECO:0000313" key="2">
    <source>
        <dbReference type="EMBL" id="KAF6330294.1"/>
    </source>
</evidence>
<dbReference type="AlphaFoldDB" id="A0A7J7VYN1"/>
<organism evidence="2 3">
    <name type="scientific">Myotis myotis</name>
    <name type="common">Greater mouse-eared bat</name>
    <name type="synonym">Vespertilio myotis</name>
    <dbReference type="NCBI Taxonomy" id="51298"/>
    <lineage>
        <taxon>Eukaryota</taxon>
        <taxon>Metazoa</taxon>
        <taxon>Chordata</taxon>
        <taxon>Craniata</taxon>
        <taxon>Vertebrata</taxon>
        <taxon>Euteleostomi</taxon>
        <taxon>Mammalia</taxon>
        <taxon>Eutheria</taxon>
        <taxon>Laurasiatheria</taxon>
        <taxon>Chiroptera</taxon>
        <taxon>Yangochiroptera</taxon>
        <taxon>Vespertilionidae</taxon>
        <taxon>Myotis</taxon>
    </lineage>
</organism>
<comment type="caution">
    <text evidence="2">The sequence shown here is derived from an EMBL/GenBank/DDBJ whole genome shotgun (WGS) entry which is preliminary data.</text>
</comment>
<gene>
    <name evidence="2" type="ORF">mMyoMyo1_012285</name>
</gene>
<dbReference type="Proteomes" id="UP000527355">
    <property type="component" value="Unassembled WGS sequence"/>
</dbReference>
<sequence>MLIRPDRPDIFQMSFWTKLQWLRGPRAGSAEEVVARDRRQCGRGGGVGQSSAAAPFAEVVQERGLHGPNPSAAPSTEAAIEAVARARSRHHASAEAGRGATCCASTSHSPSPNRPGPRLPPHTSGQGGRPALRSKGRGPAGLRADSHSGQQWQQKWGNGGGSSPDQLGCLLQKKAGLQLRPAPPRERA</sequence>
<keyword evidence="3" id="KW-1185">Reference proteome</keyword>
<dbReference type="EMBL" id="JABWUV010000009">
    <property type="protein sequence ID" value="KAF6330294.1"/>
    <property type="molecule type" value="Genomic_DNA"/>
</dbReference>
<proteinExistence type="predicted"/>
<evidence type="ECO:0000256" key="1">
    <source>
        <dbReference type="SAM" id="MobiDB-lite"/>
    </source>
</evidence>
<protein>
    <submittedName>
        <fullName evidence="2">Uncharacterized protein</fullName>
    </submittedName>
</protein>
<name>A0A7J7VYN1_MYOMY</name>
<feature type="region of interest" description="Disordered" evidence="1">
    <location>
        <begin position="40"/>
        <end position="188"/>
    </location>
</feature>
<reference evidence="2 3" key="1">
    <citation type="journal article" date="2020" name="Nature">
        <title>Six reference-quality genomes reveal evolution of bat adaptations.</title>
        <authorList>
            <person name="Jebb D."/>
            <person name="Huang Z."/>
            <person name="Pippel M."/>
            <person name="Hughes G.M."/>
            <person name="Lavrichenko K."/>
            <person name="Devanna P."/>
            <person name="Winkler S."/>
            <person name="Jermiin L.S."/>
            <person name="Skirmuntt E.C."/>
            <person name="Katzourakis A."/>
            <person name="Burkitt-Gray L."/>
            <person name="Ray D.A."/>
            <person name="Sullivan K.A.M."/>
            <person name="Roscito J.G."/>
            <person name="Kirilenko B.M."/>
            <person name="Davalos L.M."/>
            <person name="Corthals A.P."/>
            <person name="Power M.L."/>
            <person name="Jones G."/>
            <person name="Ransome R.D."/>
            <person name="Dechmann D.K.N."/>
            <person name="Locatelli A.G."/>
            <person name="Puechmaille S.J."/>
            <person name="Fedrigo O."/>
            <person name="Jarvis E.D."/>
            <person name="Hiller M."/>
            <person name="Vernes S.C."/>
            <person name="Myers E.W."/>
            <person name="Teeling E.C."/>
        </authorList>
    </citation>
    <scope>NUCLEOTIDE SEQUENCE [LARGE SCALE GENOMIC DNA]</scope>
    <source>
        <strain evidence="2">MMyoMyo1</strain>
        <tissue evidence="2">Flight muscle</tissue>
    </source>
</reference>